<keyword evidence="2" id="KW-1185">Reference proteome</keyword>
<dbReference type="PANTHER" id="PTHR44099:SF4">
    <property type="entry name" value="RABCONNECTIN-3B, ISOFORM A"/>
    <property type="match status" value="1"/>
</dbReference>
<dbReference type="InterPro" id="IPR015943">
    <property type="entry name" value="WD40/YVTN_repeat-like_dom_sf"/>
</dbReference>
<dbReference type="GO" id="GO:0005737">
    <property type="term" value="C:cytoplasm"/>
    <property type="evidence" value="ECO:0007669"/>
    <property type="project" value="TreeGrafter"/>
</dbReference>
<dbReference type="PANTHER" id="PTHR44099">
    <property type="entry name" value="RABCONNECTIN-3B, ISOFORM A"/>
    <property type="match status" value="1"/>
</dbReference>
<dbReference type="Proteomes" id="UP000001058">
    <property type="component" value="Unassembled WGS sequence"/>
</dbReference>
<gene>
    <name evidence="1" type="ORF">VOLCADRAFT_119656</name>
</gene>
<dbReference type="InParanoid" id="D8UF79"/>
<sequence>MEEATVRVFWSPSPPAHEVTCVAVDAEGAFLYTGGSDGAIIRWQLGIAAAPKACVMLVGHNLPIRCLVPGLREGRGEGYMGEGEDPAGDPSSSWGGGGGGGYRFLLSVDDGGVCCLWREPCGRCELRRRIPQLGRAVFAQ</sequence>
<proteinExistence type="predicted"/>
<dbReference type="RefSeq" id="XP_002957325.1">
    <property type="nucleotide sequence ID" value="XM_002957279.1"/>
</dbReference>
<dbReference type="Gene3D" id="2.130.10.10">
    <property type="entry name" value="YVTN repeat-like/Quinoprotein amine dehydrogenase"/>
    <property type="match status" value="1"/>
</dbReference>
<evidence type="ECO:0000313" key="2">
    <source>
        <dbReference type="Proteomes" id="UP000001058"/>
    </source>
</evidence>
<dbReference type="GeneID" id="9626774"/>
<dbReference type="InterPro" id="IPR036322">
    <property type="entry name" value="WD40_repeat_dom_sf"/>
</dbReference>
<dbReference type="OrthoDB" id="338622at2759"/>
<name>D8UF79_VOLCA</name>
<dbReference type="SUPFAM" id="SSF50978">
    <property type="entry name" value="WD40 repeat-like"/>
    <property type="match status" value="1"/>
</dbReference>
<reference evidence="1 2" key="1">
    <citation type="journal article" date="2010" name="Science">
        <title>Genomic analysis of organismal complexity in the multicellular green alga Volvox carteri.</title>
        <authorList>
            <person name="Prochnik S.E."/>
            <person name="Umen J."/>
            <person name="Nedelcu A.M."/>
            <person name="Hallmann A."/>
            <person name="Miller S.M."/>
            <person name="Nishii I."/>
            <person name="Ferris P."/>
            <person name="Kuo A."/>
            <person name="Mitros T."/>
            <person name="Fritz-Laylin L.K."/>
            <person name="Hellsten U."/>
            <person name="Chapman J."/>
            <person name="Simakov O."/>
            <person name="Rensing S.A."/>
            <person name="Terry A."/>
            <person name="Pangilinan J."/>
            <person name="Kapitonov V."/>
            <person name="Jurka J."/>
            <person name="Salamov A."/>
            <person name="Shapiro H."/>
            <person name="Schmutz J."/>
            <person name="Grimwood J."/>
            <person name="Lindquist E."/>
            <person name="Lucas S."/>
            <person name="Grigoriev I.V."/>
            <person name="Schmitt R."/>
            <person name="Kirk D."/>
            <person name="Rokhsar D.S."/>
        </authorList>
    </citation>
    <scope>NUCLEOTIDE SEQUENCE [LARGE SCALE GENOMIC DNA]</scope>
    <source>
        <strain evidence="2">f. Nagariensis / Eve</strain>
    </source>
</reference>
<dbReference type="AlphaFoldDB" id="D8UF79"/>
<protein>
    <submittedName>
        <fullName evidence="1">Uncharacterized protein</fullName>
    </submittedName>
</protein>
<dbReference type="STRING" id="3068.D8UF79"/>
<accession>D8UF79</accession>
<organism evidence="2">
    <name type="scientific">Volvox carteri f. nagariensis</name>
    <dbReference type="NCBI Taxonomy" id="3068"/>
    <lineage>
        <taxon>Eukaryota</taxon>
        <taxon>Viridiplantae</taxon>
        <taxon>Chlorophyta</taxon>
        <taxon>core chlorophytes</taxon>
        <taxon>Chlorophyceae</taxon>
        <taxon>CS clade</taxon>
        <taxon>Chlamydomonadales</taxon>
        <taxon>Volvocaceae</taxon>
        <taxon>Volvox</taxon>
    </lineage>
</organism>
<dbReference type="InterPro" id="IPR049916">
    <property type="entry name" value="WDR72-like"/>
</dbReference>
<feature type="non-terminal residue" evidence="1">
    <location>
        <position position="140"/>
    </location>
</feature>
<dbReference type="EMBL" id="GL378392">
    <property type="protein sequence ID" value="EFJ41669.1"/>
    <property type="molecule type" value="Genomic_DNA"/>
</dbReference>
<dbReference type="KEGG" id="vcn:VOLCADRAFT_119656"/>
<evidence type="ECO:0000313" key="1">
    <source>
        <dbReference type="EMBL" id="EFJ41669.1"/>
    </source>
</evidence>